<feature type="non-terminal residue" evidence="1">
    <location>
        <position position="131"/>
    </location>
</feature>
<gene>
    <name evidence="1" type="ORF">XAT740_LOCUS63148</name>
</gene>
<accession>A0A816HLX5</accession>
<evidence type="ECO:0000313" key="2">
    <source>
        <dbReference type="Proteomes" id="UP000663828"/>
    </source>
</evidence>
<protein>
    <submittedName>
        <fullName evidence="1">Uncharacterized protein</fullName>
    </submittedName>
</protein>
<sequence>MTLSPIFHQVCHSSFIDSRWRTGIANAILQVVYTYNRDFRLRGLSSFSALASVCSLAEIDIFNALLHFNSTTFISNTLLSKSTLIAQANANLDLYVTSMAYSFSRSFGIIRDTIQGNGFISSTLSSITLRF</sequence>
<name>A0A816HLX5_ADIRI</name>
<evidence type="ECO:0000313" key="1">
    <source>
        <dbReference type="EMBL" id="CAF1689095.1"/>
    </source>
</evidence>
<reference evidence="1" key="1">
    <citation type="submission" date="2021-02" db="EMBL/GenBank/DDBJ databases">
        <authorList>
            <person name="Nowell W R."/>
        </authorList>
    </citation>
    <scope>NUCLEOTIDE SEQUENCE</scope>
</reference>
<dbReference type="EMBL" id="CAJNOR010018926">
    <property type="protein sequence ID" value="CAF1689095.1"/>
    <property type="molecule type" value="Genomic_DNA"/>
</dbReference>
<dbReference type="Proteomes" id="UP000663828">
    <property type="component" value="Unassembled WGS sequence"/>
</dbReference>
<organism evidence="1 2">
    <name type="scientific">Adineta ricciae</name>
    <name type="common">Rotifer</name>
    <dbReference type="NCBI Taxonomy" id="249248"/>
    <lineage>
        <taxon>Eukaryota</taxon>
        <taxon>Metazoa</taxon>
        <taxon>Spiralia</taxon>
        <taxon>Gnathifera</taxon>
        <taxon>Rotifera</taxon>
        <taxon>Eurotatoria</taxon>
        <taxon>Bdelloidea</taxon>
        <taxon>Adinetida</taxon>
        <taxon>Adinetidae</taxon>
        <taxon>Adineta</taxon>
    </lineage>
</organism>
<proteinExistence type="predicted"/>
<dbReference type="AlphaFoldDB" id="A0A816HLX5"/>
<keyword evidence="2" id="KW-1185">Reference proteome</keyword>
<comment type="caution">
    <text evidence="1">The sequence shown here is derived from an EMBL/GenBank/DDBJ whole genome shotgun (WGS) entry which is preliminary data.</text>
</comment>